<protein>
    <recommendedName>
        <fullName evidence="2">AAA+ ATPase domain-containing protein</fullName>
    </recommendedName>
</protein>
<dbReference type="SMART" id="SM00382">
    <property type="entry name" value="AAA"/>
    <property type="match status" value="1"/>
</dbReference>
<dbReference type="GO" id="GO:0005524">
    <property type="term" value="F:ATP binding"/>
    <property type="evidence" value="ECO:0007669"/>
    <property type="project" value="InterPro"/>
</dbReference>
<dbReference type="AlphaFoldDB" id="A0AAV9GS93"/>
<dbReference type="Pfam" id="PF22942">
    <property type="entry name" value="DUF7025"/>
    <property type="match status" value="1"/>
</dbReference>
<feature type="domain" description="AAA+ ATPase" evidence="2">
    <location>
        <begin position="538"/>
        <end position="665"/>
    </location>
</feature>
<dbReference type="GO" id="GO:0016887">
    <property type="term" value="F:ATP hydrolysis activity"/>
    <property type="evidence" value="ECO:0007669"/>
    <property type="project" value="InterPro"/>
</dbReference>
<evidence type="ECO:0000313" key="3">
    <source>
        <dbReference type="EMBL" id="KAK4451553.1"/>
    </source>
</evidence>
<name>A0AAV9GS93_9PEZI</name>
<accession>A0AAV9GS93</accession>
<dbReference type="Gene3D" id="3.40.50.300">
    <property type="entry name" value="P-loop containing nucleotide triphosphate hydrolases"/>
    <property type="match status" value="1"/>
</dbReference>
<dbReference type="InterPro" id="IPR054289">
    <property type="entry name" value="DUF7025"/>
</dbReference>
<feature type="compositionally biased region" description="Basic residues" evidence="1">
    <location>
        <begin position="34"/>
        <end position="43"/>
    </location>
</feature>
<dbReference type="PANTHER" id="PTHR46411">
    <property type="entry name" value="FAMILY ATPASE, PUTATIVE-RELATED"/>
    <property type="match status" value="1"/>
</dbReference>
<dbReference type="Proteomes" id="UP001321760">
    <property type="component" value="Unassembled WGS sequence"/>
</dbReference>
<sequence>MQRARSLIQIAPVVPKIGGTNAVGDPSPPSTPKPQRRFFTRHKRPRLNAEHVGRTSNIQTFFEASSTEAGPRWVEHAPPSLPISKRIKREGAAVQVYKCREHEDRDLGHESFFIYKVRIQSPFLREALKDTLERHGIVYSKHNVFAESFAPHRGLFFALDKIAEAAQTSTDEMTRNHCELLCSIIEDIFDDTLSKLEELEKEEKITYELLWTLFPEGSIFVTQPENSPPRAFRVKSITQDAERMILRSEALMFDGFRYGTVGLLDRVYGFDGAVAYANIPDFPYVDLSRRADLRARLLERGRRALDMQTIAYMKAGGNRHETWLKDQDHEKVIIDPYLYGERKEYRKIIPLPGYNLNNQDEADDVEESEKRRHRSDKGDSHPPSIAYDSDVRQVSSKTASPYETRTRLQDAGYAHDHSEGRLSLPALNTDPVLTDVTRQKDLETRRRPTKLELALNRRVVMQSEDNLLIMRPVVTGYSVDQRTWYEFPVDDLTKIEADKSVFEKVVLDERKKEILNTLVEGHMESTARYDDLISGKGQCLLVILSGPPGTGKTLVAESLAEHLGCPLLRADPASIQPNIFQFVQGYDATLAQFLKDATEWNSLVLFDEPDFLFQNQESSTDRKDLLAFLRQAEYFKGIIFLTTNLGRTIDPAVLSRTQIHITFPSLTEDLRVRVWQNFVDRLPEDVGSLTQEEIAQLATWRVNGREIKNILNMAVSWYRKKGEFSVDSIESLITTICPSAQKEEGAAHFACKGNEKARSLEEELDLLDL</sequence>
<feature type="compositionally biased region" description="Polar residues" evidence="1">
    <location>
        <begin position="392"/>
        <end position="403"/>
    </location>
</feature>
<evidence type="ECO:0000259" key="2">
    <source>
        <dbReference type="SMART" id="SM00382"/>
    </source>
</evidence>
<dbReference type="PANTHER" id="PTHR46411:SF3">
    <property type="entry name" value="AAA+ ATPASE DOMAIN-CONTAINING PROTEIN"/>
    <property type="match status" value="1"/>
</dbReference>
<dbReference type="SUPFAM" id="SSF52540">
    <property type="entry name" value="P-loop containing nucleoside triphosphate hydrolases"/>
    <property type="match status" value="1"/>
</dbReference>
<feature type="region of interest" description="Disordered" evidence="1">
    <location>
        <begin position="17"/>
        <end position="43"/>
    </location>
</feature>
<proteinExistence type="predicted"/>
<dbReference type="InterPro" id="IPR003593">
    <property type="entry name" value="AAA+_ATPase"/>
</dbReference>
<dbReference type="InterPro" id="IPR003959">
    <property type="entry name" value="ATPase_AAA_core"/>
</dbReference>
<gene>
    <name evidence="3" type="ORF">QBC34DRAFT_378405</name>
</gene>
<feature type="region of interest" description="Disordered" evidence="1">
    <location>
        <begin position="352"/>
        <end position="408"/>
    </location>
</feature>
<evidence type="ECO:0000256" key="1">
    <source>
        <dbReference type="SAM" id="MobiDB-lite"/>
    </source>
</evidence>
<keyword evidence="4" id="KW-1185">Reference proteome</keyword>
<reference evidence="3" key="1">
    <citation type="journal article" date="2023" name="Mol. Phylogenet. Evol.">
        <title>Genome-scale phylogeny and comparative genomics of the fungal order Sordariales.</title>
        <authorList>
            <person name="Hensen N."/>
            <person name="Bonometti L."/>
            <person name="Westerberg I."/>
            <person name="Brannstrom I.O."/>
            <person name="Guillou S."/>
            <person name="Cros-Aarteil S."/>
            <person name="Calhoun S."/>
            <person name="Haridas S."/>
            <person name="Kuo A."/>
            <person name="Mondo S."/>
            <person name="Pangilinan J."/>
            <person name="Riley R."/>
            <person name="LaButti K."/>
            <person name="Andreopoulos B."/>
            <person name="Lipzen A."/>
            <person name="Chen C."/>
            <person name="Yan M."/>
            <person name="Daum C."/>
            <person name="Ng V."/>
            <person name="Clum A."/>
            <person name="Steindorff A."/>
            <person name="Ohm R.A."/>
            <person name="Martin F."/>
            <person name="Silar P."/>
            <person name="Natvig D.O."/>
            <person name="Lalanne C."/>
            <person name="Gautier V."/>
            <person name="Ament-Velasquez S.L."/>
            <person name="Kruys A."/>
            <person name="Hutchinson M.I."/>
            <person name="Powell A.J."/>
            <person name="Barry K."/>
            <person name="Miller A.N."/>
            <person name="Grigoriev I.V."/>
            <person name="Debuchy R."/>
            <person name="Gladieux P."/>
            <person name="Hiltunen Thoren M."/>
            <person name="Johannesson H."/>
        </authorList>
    </citation>
    <scope>NUCLEOTIDE SEQUENCE</scope>
    <source>
        <strain evidence="3">PSN243</strain>
    </source>
</reference>
<dbReference type="InterPro" id="IPR027417">
    <property type="entry name" value="P-loop_NTPase"/>
</dbReference>
<comment type="caution">
    <text evidence="3">The sequence shown here is derived from an EMBL/GenBank/DDBJ whole genome shotgun (WGS) entry which is preliminary data.</text>
</comment>
<dbReference type="EMBL" id="MU865928">
    <property type="protein sequence ID" value="KAK4451553.1"/>
    <property type="molecule type" value="Genomic_DNA"/>
</dbReference>
<dbReference type="CDD" id="cd19481">
    <property type="entry name" value="RecA-like_protease"/>
    <property type="match status" value="1"/>
</dbReference>
<reference evidence="3" key="2">
    <citation type="submission" date="2023-05" db="EMBL/GenBank/DDBJ databases">
        <authorList>
            <consortium name="Lawrence Berkeley National Laboratory"/>
            <person name="Steindorff A."/>
            <person name="Hensen N."/>
            <person name="Bonometti L."/>
            <person name="Westerberg I."/>
            <person name="Brannstrom I.O."/>
            <person name="Guillou S."/>
            <person name="Cros-Aarteil S."/>
            <person name="Calhoun S."/>
            <person name="Haridas S."/>
            <person name="Kuo A."/>
            <person name="Mondo S."/>
            <person name="Pangilinan J."/>
            <person name="Riley R."/>
            <person name="Labutti K."/>
            <person name="Andreopoulos B."/>
            <person name="Lipzen A."/>
            <person name="Chen C."/>
            <person name="Yanf M."/>
            <person name="Daum C."/>
            <person name="Ng V."/>
            <person name="Clum A."/>
            <person name="Ohm R."/>
            <person name="Martin F."/>
            <person name="Silar P."/>
            <person name="Natvig D."/>
            <person name="Lalanne C."/>
            <person name="Gautier V."/>
            <person name="Ament-Velasquez S.L."/>
            <person name="Kruys A."/>
            <person name="Hutchinson M.I."/>
            <person name="Powell A.J."/>
            <person name="Barry K."/>
            <person name="Miller A.N."/>
            <person name="Grigoriev I.V."/>
            <person name="Debuchy R."/>
            <person name="Gladieux P."/>
            <person name="Thoren M.H."/>
            <person name="Johannesson H."/>
        </authorList>
    </citation>
    <scope>NUCLEOTIDE SEQUENCE</scope>
    <source>
        <strain evidence="3">PSN243</strain>
    </source>
</reference>
<organism evidence="3 4">
    <name type="scientific">Podospora aff. communis PSN243</name>
    <dbReference type="NCBI Taxonomy" id="3040156"/>
    <lineage>
        <taxon>Eukaryota</taxon>
        <taxon>Fungi</taxon>
        <taxon>Dikarya</taxon>
        <taxon>Ascomycota</taxon>
        <taxon>Pezizomycotina</taxon>
        <taxon>Sordariomycetes</taxon>
        <taxon>Sordariomycetidae</taxon>
        <taxon>Sordariales</taxon>
        <taxon>Podosporaceae</taxon>
        <taxon>Podospora</taxon>
    </lineage>
</organism>
<dbReference type="Pfam" id="PF00004">
    <property type="entry name" value="AAA"/>
    <property type="match status" value="1"/>
</dbReference>
<evidence type="ECO:0000313" key="4">
    <source>
        <dbReference type="Proteomes" id="UP001321760"/>
    </source>
</evidence>